<protein>
    <submittedName>
        <fullName evidence="2">FAD-dependent oxidoreductase</fullName>
    </submittedName>
</protein>
<evidence type="ECO:0000259" key="1">
    <source>
        <dbReference type="Pfam" id="PF01593"/>
    </source>
</evidence>
<dbReference type="PANTHER" id="PTHR42841">
    <property type="entry name" value="AMINE OXIDASE"/>
    <property type="match status" value="1"/>
</dbReference>
<proteinExistence type="predicted"/>
<evidence type="ECO:0000313" key="3">
    <source>
        <dbReference type="Proteomes" id="UP000306985"/>
    </source>
</evidence>
<dbReference type="GO" id="GO:0016491">
    <property type="term" value="F:oxidoreductase activity"/>
    <property type="evidence" value="ECO:0007669"/>
    <property type="project" value="InterPro"/>
</dbReference>
<dbReference type="Gene3D" id="3.50.50.60">
    <property type="entry name" value="FAD/NAD(P)-binding domain"/>
    <property type="match status" value="1"/>
</dbReference>
<dbReference type="SUPFAM" id="SSF51905">
    <property type="entry name" value="FAD/NAD(P)-binding domain"/>
    <property type="match status" value="1"/>
</dbReference>
<keyword evidence="3" id="KW-1185">Reference proteome</keyword>
<accession>A0A4U6QAF9</accession>
<reference evidence="2 3" key="1">
    <citation type="submission" date="2019-05" db="EMBL/GenBank/DDBJ databases">
        <title>Nakamurella sp. N5BH11, whole genome shotgun sequence.</title>
        <authorList>
            <person name="Tuo L."/>
        </authorList>
    </citation>
    <scope>NUCLEOTIDE SEQUENCE [LARGE SCALE GENOMIC DNA]</scope>
    <source>
        <strain evidence="2 3">N5BH11</strain>
    </source>
</reference>
<evidence type="ECO:0000313" key="2">
    <source>
        <dbReference type="EMBL" id="TKV56967.1"/>
    </source>
</evidence>
<sequence length="433" mass="45845">MSMANTVRPPPCRACRTFRNVTAPSRSDVVVVGAGLAGLATAKALTEAGIETTVVEAADAPGGRVRTDLVDGFRLDRGFQLLNPSYSEAQRVLDLEALDLRPFQAGVVVAMGGKRHTLGDPLRLPSSLPGDLTAPIASLKERLALVAWALPVGYGPSSRIKHATDRTLADELERRGLRTVTDRVLRPFLAGVLAERELSTSRRLGELFLRAFLRGTPSLPAAGMQAMPDQLAAALPAGTLHLNTRVTDVRPDRVDTAQGPISAKAVVVATDAATARTWLHLPARPTKALTTFWFRADEAPTDSAILHVDGDADGPLVNTGVVSNVAPTYASDGHLVAATVLGTDATLERAVRDQCARVYGSPTDRWELLRVDVIHAALPTFPPGTPLRSPNLVTSADGRIVVAGDHIDTPSIQGALVSGKRAARTVRSILADT</sequence>
<dbReference type="AlphaFoldDB" id="A0A4U6QAF9"/>
<name>A0A4U6QAF9_9ACTN</name>
<dbReference type="InterPro" id="IPR002937">
    <property type="entry name" value="Amino_oxidase"/>
</dbReference>
<dbReference type="Proteomes" id="UP000306985">
    <property type="component" value="Unassembled WGS sequence"/>
</dbReference>
<dbReference type="PRINTS" id="PR00420">
    <property type="entry name" value="RNGMNOXGNASE"/>
</dbReference>
<dbReference type="OrthoDB" id="9767561at2"/>
<organism evidence="2 3">
    <name type="scientific">Nakamurella flava</name>
    <dbReference type="NCBI Taxonomy" id="2576308"/>
    <lineage>
        <taxon>Bacteria</taxon>
        <taxon>Bacillati</taxon>
        <taxon>Actinomycetota</taxon>
        <taxon>Actinomycetes</taxon>
        <taxon>Nakamurellales</taxon>
        <taxon>Nakamurellaceae</taxon>
        <taxon>Nakamurella</taxon>
    </lineage>
</organism>
<dbReference type="Pfam" id="PF01593">
    <property type="entry name" value="Amino_oxidase"/>
    <property type="match status" value="1"/>
</dbReference>
<dbReference type="EMBL" id="SZZH01000006">
    <property type="protein sequence ID" value="TKV56967.1"/>
    <property type="molecule type" value="Genomic_DNA"/>
</dbReference>
<feature type="domain" description="Amine oxidase" evidence="1">
    <location>
        <begin position="36"/>
        <end position="426"/>
    </location>
</feature>
<gene>
    <name evidence="2" type="ORF">FDO65_19255</name>
</gene>
<dbReference type="InterPro" id="IPR036188">
    <property type="entry name" value="FAD/NAD-bd_sf"/>
</dbReference>
<comment type="caution">
    <text evidence="2">The sequence shown here is derived from an EMBL/GenBank/DDBJ whole genome shotgun (WGS) entry which is preliminary data.</text>
</comment>